<reference evidence="1 2" key="1">
    <citation type="submission" date="2018-02" db="EMBL/GenBank/DDBJ databases">
        <title>novel marine gammaproteobacteria from coastal saline agro ecosystem.</title>
        <authorList>
            <person name="Krishnan R."/>
            <person name="Ramesh Kumar N."/>
        </authorList>
    </citation>
    <scope>NUCLEOTIDE SEQUENCE [LARGE SCALE GENOMIC DNA]</scope>
    <source>
        <strain evidence="1 2">228</strain>
    </source>
</reference>
<dbReference type="AlphaFoldDB" id="A0A2S5KIG7"/>
<dbReference type="InterPro" id="IPR038561">
    <property type="entry name" value="SoxD_sf"/>
</dbReference>
<dbReference type="InterPro" id="IPR006279">
    <property type="entry name" value="SoxD"/>
</dbReference>
<dbReference type="EMBL" id="PRLP01000143">
    <property type="protein sequence ID" value="PPC74614.1"/>
    <property type="molecule type" value="Genomic_DNA"/>
</dbReference>
<name>A0A2S5KIG7_9PROT</name>
<dbReference type="Pfam" id="PF04267">
    <property type="entry name" value="SoxD"/>
    <property type="match status" value="1"/>
</dbReference>
<dbReference type="GO" id="GO:0046653">
    <property type="term" value="P:tetrahydrofolate metabolic process"/>
    <property type="evidence" value="ECO:0007669"/>
    <property type="project" value="InterPro"/>
</dbReference>
<comment type="caution">
    <text evidence="1">The sequence shown here is derived from an EMBL/GenBank/DDBJ whole genome shotgun (WGS) entry which is preliminary data.</text>
</comment>
<sequence>MLHIYCPYCGENRDQDEFKAKGEAHISRPLDPMGCTDQQWGDYMFFRKNPRGVHHEMWYHVAGCRKFFNMTRDTVTYRIYETYKMGEQPSVTAESLAGGQS</sequence>
<dbReference type="OrthoDB" id="7159274at2"/>
<organism evidence="1 2">
    <name type="scientific">Proteobacteria bacterium 228</name>
    <dbReference type="NCBI Taxonomy" id="2083153"/>
    <lineage>
        <taxon>Bacteria</taxon>
        <taxon>Pseudomonadati</taxon>
        <taxon>Pseudomonadota</taxon>
    </lineage>
</organism>
<protein>
    <submittedName>
        <fullName evidence="1">Sarcosine oxidase subunit delta</fullName>
    </submittedName>
</protein>
<dbReference type="Gene3D" id="3.30.2270.10">
    <property type="entry name" value="Folate-binding superfamily"/>
    <property type="match status" value="1"/>
</dbReference>
<accession>A0A2S5KIG7</accession>
<dbReference type="GO" id="GO:0008115">
    <property type="term" value="F:sarcosine oxidase activity"/>
    <property type="evidence" value="ECO:0007669"/>
    <property type="project" value="InterPro"/>
</dbReference>
<evidence type="ECO:0000313" key="2">
    <source>
        <dbReference type="Proteomes" id="UP000238196"/>
    </source>
</evidence>
<gene>
    <name evidence="1" type="ORF">C4K68_25195</name>
</gene>
<evidence type="ECO:0000313" key="1">
    <source>
        <dbReference type="EMBL" id="PPC74614.1"/>
    </source>
</evidence>
<proteinExistence type="predicted"/>
<dbReference type="NCBIfam" id="TIGR01374">
    <property type="entry name" value="soxD"/>
    <property type="match status" value="1"/>
</dbReference>
<dbReference type="Proteomes" id="UP000238196">
    <property type="component" value="Unassembled WGS sequence"/>
</dbReference>